<dbReference type="InParanoid" id="G0N7X2"/>
<accession>G0N7X2</accession>
<feature type="region of interest" description="Disordered" evidence="1">
    <location>
        <begin position="687"/>
        <end position="716"/>
    </location>
</feature>
<feature type="region of interest" description="Disordered" evidence="1">
    <location>
        <begin position="731"/>
        <end position="769"/>
    </location>
</feature>
<feature type="region of interest" description="Disordered" evidence="1">
    <location>
        <begin position="203"/>
        <end position="240"/>
    </location>
</feature>
<name>G0N7X2_CAEBE</name>
<dbReference type="AlphaFoldDB" id="G0N7X2"/>
<gene>
    <name evidence="2" type="ORF">CAEBREN_23134</name>
</gene>
<dbReference type="HOGENOM" id="CLU_363378_0_0_1"/>
<evidence type="ECO:0000256" key="1">
    <source>
        <dbReference type="SAM" id="MobiDB-lite"/>
    </source>
</evidence>
<evidence type="ECO:0000313" key="3">
    <source>
        <dbReference type="Proteomes" id="UP000008068"/>
    </source>
</evidence>
<protein>
    <submittedName>
        <fullName evidence="2">Uncharacterized protein</fullName>
    </submittedName>
</protein>
<reference evidence="3" key="1">
    <citation type="submission" date="2011-07" db="EMBL/GenBank/DDBJ databases">
        <authorList>
            <consortium name="Caenorhabditis brenneri Sequencing and Analysis Consortium"/>
            <person name="Wilson R.K."/>
        </authorList>
    </citation>
    <scope>NUCLEOTIDE SEQUENCE [LARGE SCALE GENOMIC DNA]</scope>
    <source>
        <strain evidence="3">PB2801</strain>
    </source>
</reference>
<dbReference type="Proteomes" id="UP000008068">
    <property type="component" value="Unassembled WGS sequence"/>
</dbReference>
<dbReference type="EMBL" id="GL379848">
    <property type="protein sequence ID" value="EGT54849.1"/>
    <property type="molecule type" value="Genomic_DNA"/>
</dbReference>
<proteinExistence type="predicted"/>
<feature type="compositionally biased region" description="Basic and acidic residues" evidence="1">
    <location>
        <begin position="760"/>
        <end position="769"/>
    </location>
</feature>
<feature type="region of interest" description="Disordered" evidence="1">
    <location>
        <begin position="119"/>
        <end position="149"/>
    </location>
</feature>
<feature type="compositionally biased region" description="Basic and acidic residues" evidence="1">
    <location>
        <begin position="394"/>
        <end position="403"/>
    </location>
</feature>
<feature type="compositionally biased region" description="Polar residues" evidence="1">
    <location>
        <begin position="406"/>
        <end position="425"/>
    </location>
</feature>
<keyword evidence="3" id="KW-1185">Reference proteome</keyword>
<organism evidence="3">
    <name type="scientific">Caenorhabditis brenneri</name>
    <name type="common">Nematode worm</name>
    <dbReference type="NCBI Taxonomy" id="135651"/>
    <lineage>
        <taxon>Eukaryota</taxon>
        <taxon>Metazoa</taxon>
        <taxon>Ecdysozoa</taxon>
        <taxon>Nematoda</taxon>
        <taxon>Chromadorea</taxon>
        <taxon>Rhabditida</taxon>
        <taxon>Rhabditina</taxon>
        <taxon>Rhabditomorpha</taxon>
        <taxon>Rhabditoidea</taxon>
        <taxon>Rhabditidae</taxon>
        <taxon>Peloderinae</taxon>
        <taxon>Caenorhabditis</taxon>
    </lineage>
</organism>
<evidence type="ECO:0000313" key="2">
    <source>
        <dbReference type="EMBL" id="EGT54849.1"/>
    </source>
</evidence>
<feature type="compositionally biased region" description="Basic and acidic residues" evidence="1">
    <location>
        <begin position="203"/>
        <end position="229"/>
    </location>
</feature>
<sequence length="769" mass="84929">MSIHSIADVLEAARTVLESDFPSAMLLTDARTVRIKQLERTVEEIEAKNAHLQRFLAHKTSQMTNMKDLYTREILRLQNNVNDVVARLDGKTKHFEEAIVENIKLGIEVGKQAAIISESQRKTDTAGPSAAKSQQSDVCTKGNVKPEISQPMIPQNFWNDFHKANPPPVVKTTAPPPTDMKNVDKIYTANIFQILNNITEGTARLDSKPEGTARLDSKPEGTARLDSKSEGTASLDSKPVQKVAKENDKLGNKVAKQAAIISETNAQRKMENLVAAQSQQADYSKKSNDSPQISQPVIPQSFWNNFHKANPPPVVKTDPTPPIQWKDLKKIYTANMFELPESTARLDSKPEVVQKVVEENGRLGNNVAEEDDVIFLYESQRETDNLVPSAAQSEKSDLLKKADASPQISQPLAPQTSFNDFSETKSPGAKMGSGLNPLQQILSAVQSQQPDFLKKASFAPQARLHDTCKINYFIFQMAQQLNSTAPIQVPDQSQLADYLKKLNLPAQASFDNVWKIDCCSFQMAQQFTPTPQTQMAQQLTPTAPIQVAAQSQLADCLKTLNFPTQMAQQLTPTPPILAAAQSQLVDYLKKLKLPPQMAQQFTPTPPIQVPDQSQLTDYLKKASFPPQMAQQFPPTPQTQFAAQSMLADLLKKLNLPTQMAQQLTSTPSIQVAAQSQLADCSMKANFPPQMTQQLTPTPPTQVATRKRGRPRKNVDPLNIVLPPALKRICRLPPADESPVEDPNAPIWHYQKPGTSGSDSSGRHDSPDIN</sequence>
<feature type="region of interest" description="Disordered" evidence="1">
    <location>
        <begin position="386"/>
        <end position="428"/>
    </location>
</feature>